<dbReference type="GO" id="GO:0005524">
    <property type="term" value="F:ATP binding"/>
    <property type="evidence" value="ECO:0007669"/>
    <property type="project" value="UniProtKB-KW"/>
</dbReference>
<dbReference type="Pfam" id="PF02518">
    <property type="entry name" value="HATPase_c"/>
    <property type="match status" value="1"/>
</dbReference>
<evidence type="ECO:0000313" key="10">
    <source>
        <dbReference type="Proteomes" id="UP001597237"/>
    </source>
</evidence>
<feature type="transmembrane region" description="Helical" evidence="6">
    <location>
        <begin position="53"/>
        <end position="77"/>
    </location>
</feature>
<keyword evidence="9" id="KW-0547">Nucleotide-binding</keyword>
<dbReference type="Gene3D" id="1.10.287.130">
    <property type="match status" value="1"/>
</dbReference>
<dbReference type="InterPro" id="IPR004358">
    <property type="entry name" value="Sig_transdc_His_kin-like_C"/>
</dbReference>
<proteinExistence type="predicted"/>
<evidence type="ECO:0000313" key="9">
    <source>
        <dbReference type="EMBL" id="MFD1781770.1"/>
    </source>
</evidence>
<dbReference type="InterPro" id="IPR005467">
    <property type="entry name" value="His_kinase_dom"/>
</dbReference>
<feature type="transmembrane region" description="Helical" evidence="6">
    <location>
        <begin position="170"/>
        <end position="188"/>
    </location>
</feature>
<dbReference type="EC" id="2.7.13.3" evidence="2"/>
<keyword evidence="3" id="KW-0597">Phosphoprotein</keyword>
<dbReference type="Pfam" id="PF00072">
    <property type="entry name" value="Response_reg"/>
    <property type="match status" value="1"/>
</dbReference>
<dbReference type="SUPFAM" id="SSF55874">
    <property type="entry name" value="ATPase domain of HSP90 chaperone/DNA topoisomerase II/histidine kinase"/>
    <property type="match status" value="1"/>
</dbReference>
<dbReference type="InterPro" id="IPR001789">
    <property type="entry name" value="Sig_transdc_resp-reg_receiver"/>
</dbReference>
<dbReference type="PANTHER" id="PTHR45339">
    <property type="entry name" value="HYBRID SIGNAL TRANSDUCTION HISTIDINE KINASE J"/>
    <property type="match status" value="1"/>
</dbReference>
<dbReference type="InterPro" id="IPR036890">
    <property type="entry name" value="HATPase_C_sf"/>
</dbReference>
<dbReference type="InterPro" id="IPR011006">
    <property type="entry name" value="CheY-like_superfamily"/>
</dbReference>
<evidence type="ECO:0000256" key="1">
    <source>
        <dbReference type="ARBA" id="ARBA00000085"/>
    </source>
</evidence>
<evidence type="ECO:0000256" key="4">
    <source>
        <dbReference type="ARBA" id="ARBA00023012"/>
    </source>
</evidence>
<dbReference type="Proteomes" id="UP001597237">
    <property type="component" value="Unassembled WGS sequence"/>
</dbReference>
<dbReference type="RefSeq" id="WP_377281397.1">
    <property type="nucleotide sequence ID" value="NZ_JBHRSI010000003.1"/>
</dbReference>
<dbReference type="InterPro" id="IPR036097">
    <property type="entry name" value="HisK_dim/P_sf"/>
</dbReference>
<dbReference type="PROSITE" id="PS50109">
    <property type="entry name" value="HIS_KIN"/>
    <property type="match status" value="1"/>
</dbReference>
<dbReference type="SUPFAM" id="SSF52172">
    <property type="entry name" value="CheY-like"/>
    <property type="match status" value="1"/>
</dbReference>
<accession>A0ABW4MV57</accession>
<sequence>MSAVPPKLEAARPGASLPQQALEAQTALLPYALIAFAVGLPIFIWAGSYSPMAVLMMPVLLCFAIAWGIFYAVVNWLKTPAAGDLAARARVHILSGLIWAAVCANIAVFADAGGPVREPLLLVSLGASALCIFFTATWLPSILIVAPLAAAGPMIAMYAGPHGAELGPQAAGAMALALALVLILNRILRRQFALAAEREALIAERARKMDEQKRLAQSKSDLIATLSQEIRSGLTGVAHVLAAAAGGGRAAPTREQLSAALESANELISVLDTTLDSETAEAGRLSVEARPFDVVGLARDVLAQMRPMAAAKGLEIALHVDPELAEAETGAAIADPARVRQILVALLANAVKFTVRGRVEARLERGQAGRLAIEIADTGPGLSPEELAEAFQPFHRIARTSAGVPGAGLGLSLSRQLARLMGGEIEAYSAVGVGSRFRLEIAYDPAAPRERARPLAEVADPLRPKSRALRILMAEDDSLDAAMLRSVLEKLGHKVVHAADARRALDLASTCELDLAVVGGRMVHPDGTALVAALKGLDGKRLRIVAVIGGEAEEALECSQAGADLVLRRPVTVGAAARAIAQAARPLEAPRQVA</sequence>
<protein>
    <recommendedName>
        <fullName evidence="2">histidine kinase</fullName>
        <ecNumber evidence="2">2.7.13.3</ecNumber>
    </recommendedName>
</protein>
<comment type="caution">
    <text evidence="9">The sequence shown here is derived from an EMBL/GenBank/DDBJ whole genome shotgun (WGS) entry which is preliminary data.</text>
</comment>
<dbReference type="SMART" id="SM00388">
    <property type="entry name" value="HisKA"/>
    <property type="match status" value="1"/>
</dbReference>
<feature type="transmembrane region" description="Helical" evidence="6">
    <location>
        <begin position="28"/>
        <end position="46"/>
    </location>
</feature>
<keyword evidence="10" id="KW-1185">Reference proteome</keyword>
<dbReference type="PROSITE" id="PS50110">
    <property type="entry name" value="RESPONSE_REGULATORY"/>
    <property type="match status" value="1"/>
</dbReference>
<feature type="domain" description="Histidine kinase" evidence="7">
    <location>
        <begin position="225"/>
        <end position="445"/>
    </location>
</feature>
<dbReference type="SMART" id="SM00448">
    <property type="entry name" value="REC"/>
    <property type="match status" value="1"/>
</dbReference>
<dbReference type="SUPFAM" id="SSF47384">
    <property type="entry name" value="Homodimeric domain of signal transducing histidine kinase"/>
    <property type="match status" value="1"/>
</dbReference>
<reference evidence="10" key="1">
    <citation type="journal article" date="2019" name="Int. J. Syst. Evol. Microbiol.">
        <title>The Global Catalogue of Microorganisms (GCM) 10K type strain sequencing project: providing services to taxonomists for standard genome sequencing and annotation.</title>
        <authorList>
            <consortium name="The Broad Institute Genomics Platform"/>
            <consortium name="The Broad Institute Genome Sequencing Center for Infectious Disease"/>
            <person name="Wu L."/>
            <person name="Ma J."/>
        </authorList>
    </citation>
    <scope>NUCLEOTIDE SEQUENCE [LARGE SCALE GENOMIC DNA]</scope>
    <source>
        <strain evidence="10">DFY28</strain>
    </source>
</reference>
<name>A0ABW4MV57_9CAUL</name>
<gene>
    <name evidence="9" type="ORF">ACFSC0_00045</name>
</gene>
<keyword evidence="6" id="KW-1133">Transmembrane helix</keyword>
<feature type="domain" description="Response regulatory" evidence="8">
    <location>
        <begin position="470"/>
        <end position="584"/>
    </location>
</feature>
<evidence type="ECO:0000256" key="5">
    <source>
        <dbReference type="PROSITE-ProRule" id="PRU00169"/>
    </source>
</evidence>
<evidence type="ECO:0000259" key="7">
    <source>
        <dbReference type="PROSITE" id="PS50109"/>
    </source>
</evidence>
<dbReference type="EMBL" id="JBHUEY010000001">
    <property type="protein sequence ID" value="MFD1781770.1"/>
    <property type="molecule type" value="Genomic_DNA"/>
</dbReference>
<dbReference type="InterPro" id="IPR003594">
    <property type="entry name" value="HATPase_dom"/>
</dbReference>
<dbReference type="InterPro" id="IPR003661">
    <property type="entry name" value="HisK_dim/P_dom"/>
</dbReference>
<keyword evidence="6" id="KW-0812">Transmembrane</keyword>
<comment type="caution">
    <text evidence="5">Lacks conserved residue(s) required for the propagation of feature annotation.</text>
</comment>
<evidence type="ECO:0000259" key="8">
    <source>
        <dbReference type="PROSITE" id="PS50110"/>
    </source>
</evidence>
<dbReference type="SMART" id="SM00387">
    <property type="entry name" value="HATPase_c"/>
    <property type="match status" value="1"/>
</dbReference>
<keyword evidence="4" id="KW-0902">Two-component regulatory system</keyword>
<dbReference type="Gene3D" id="3.40.50.2300">
    <property type="match status" value="1"/>
</dbReference>
<evidence type="ECO:0000256" key="2">
    <source>
        <dbReference type="ARBA" id="ARBA00012438"/>
    </source>
</evidence>
<feature type="transmembrane region" description="Helical" evidence="6">
    <location>
        <begin position="120"/>
        <end position="150"/>
    </location>
</feature>
<organism evidence="9 10">
    <name type="scientific">Phenylobacterium terrae</name>
    <dbReference type="NCBI Taxonomy" id="2665495"/>
    <lineage>
        <taxon>Bacteria</taxon>
        <taxon>Pseudomonadati</taxon>
        <taxon>Pseudomonadota</taxon>
        <taxon>Alphaproteobacteria</taxon>
        <taxon>Caulobacterales</taxon>
        <taxon>Caulobacteraceae</taxon>
        <taxon>Phenylobacterium</taxon>
    </lineage>
</organism>
<dbReference type="PRINTS" id="PR00344">
    <property type="entry name" value="BCTRLSENSOR"/>
</dbReference>
<comment type="catalytic activity">
    <reaction evidence="1">
        <text>ATP + protein L-histidine = ADP + protein N-phospho-L-histidine.</text>
        <dbReference type="EC" id="2.7.13.3"/>
    </reaction>
</comment>
<evidence type="ECO:0000256" key="6">
    <source>
        <dbReference type="SAM" id="Phobius"/>
    </source>
</evidence>
<keyword evidence="6" id="KW-0472">Membrane</keyword>
<keyword evidence="9" id="KW-0067">ATP-binding</keyword>
<dbReference type="PANTHER" id="PTHR45339:SF1">
    <property type="entry name" value="HYBRID SIGNAL TRANSDUCTION HISTIDINE KINASE J"/>
    <property type="match status" value="1"/>
</dbReference>
<feature type="transmembrane region" description="Helical" evidence="6">
    <location>
        <begin position="89"/>
        <end position="108"/>
    </location>
</feature>
<dbReference type="Gene3D" id="3.30.565.10">
    <property type="entry name" value="Histidine kinase-like ATPase, C-terminal domain"/>
    <property type="match status" value="1"/>
</dbReference>
<evidence type="ECO:0000256" key="3">
    <source>
        <dbReference type="ARBA" id="ARBA00022553"/>
    </source>
</evidence>